<evidence type="ECO:0000259" key="4">
    <source>
        <dbReference type="PROSITE" id="PS50949"/>
    </source>
</evidence>
<comment type="caution">
    <text evidence="5">The sequence shown here is derived from an EMBL/GenBank/DDBJ whole genome shotgun (WGS) entry which is preliminary data.</text>
</comment>
<evidence type="ECO:0000256" key="3">
    <source>
        <dbReference type="ARBA" id="ARBA00023163"/>
    </source>
</evidence>
<dbReference type="InterPro" id="IPR036390">
    <property type="entry name" value="WH_DNA-bd_sf"/>
</dbReference>
<keyword evidence="1" id="KW-0805">Transcription regulation</keyword>
<dbReference type="SMART" id="SM00895">
    <property type="entry name" value="FCD"/>
    <property type="match status" value="1"/>
</dbReference>
<gene>
    <name evidence="5" type="ORF">GCM10025791_24510</name>
</gene>
<keyword evidence="3" id="KW-0804">Transcription</keyword>
<dbReference type="GO" id="GO:0003677">
    <property type="term" value="F:DNA binding"/>
    <property type="evidence" value="ECO:0007669"/>
    <property type="project" value="UniProtKB-KW"/>
</dbReference>
<sequence length="255" mass="28500">MSGNRLYRQVVAEITRLIQSGEFPVGSRLPAERELADRFDVSRPTVREAVIALEATGRIEVKTGSGMYVAAVEKESHANKAVSPFELIESRVLVEGEVAALAATMIRPEQISQLRQVLDVMAEENEFTNLGRDCADRKFHSIIAEATKNKMLMDMVRELWDTQQGVDSIRRAHESVCKPDPAVRLQEHRAVIDALEKGDPQAARLAMRQHFKRALDALHANAEEEAVAEVRLKLSQNRERFSANRMIDTANSAAD</sequence>
<organism evidence="5 6">
    <name type="scientific">Halioxenophilus aromaticivorans</name>
    <dbReference type="NCBI Taxonomy" id="1306992"/>
    <lineage>
        <taxon>Bacteria</taxon>
        <taxon>Pseudomonadati</taxon>
        <taxon>Pseudomonadota</taxon>
        <taxon>Gammaproteobacteria</taxon>
        <taxon>Alteromonadales</taxon>
        <taxon>Alteromonadaceae</taxon>
        <taxon>Halioxenophilus</taxon>
    </lineage>
</organism>
<dbReference type="PROSITE" id="PS50949">
    <property type="entry name" value="HTH_GNTR"/>
    <property type="match status" value="1"/>
</dbReference>
<dbReference type="PANTHER" id="PTHR43537:SF5">
    <property type="entry name" value="UXU OPERON TRANSCRIPTIONAL REGULATOR"/>
    <property type="match status" value="1"/>
</dbReference>
<dbReference type="InterPro" id="IPR036388">
    <property type="entry name" value="WH-like_DNA-bd_sf"/>
</dbReference>
<dbReference type="CDD" id="cd07377">
    <property type="entry name" value="WHTH_GntR"/>
    <property type="match status" value="1"/>
</dbReference>
<dbReference type="InterPro" id="IPR011711">
    <property type="entry name" value="GntR_C"/>
</dbReference>
<dbReference type="PANTHER" id="PTHR43537">
    <property type="entry name" value="TRANSCRIPTIONAL REGULATOR, GNTR FAMILY"/>
    <property type="match status" value="1"/>
</dbReference>
<keyword evidence="2" id="KW-0238">DNA-binding</keyword>
<dbReference type="AlphaFoldDB" id="A0AAV3U3K7"/>
<reference evidence="6" key="1">
    <citation type="journal article" date="2019" name="Int. J. Syst. Evol. Microbiol.">
        <title>The Global Catalogue of Microorganisms (GCM) 10K type strain sequencing project: providing services to taxonomists for standard genome sequencing and annotation.</title>
        <authorList>
            <consortium name="The Broad Institute Genomics Platform"/>
            <consortium name="The Broad Institute Genome Sequencing Center for Infectious Disease"/>
            <person name="Wu L."/>
            <person name="Ma J."/>
        </authorList>
    </citation>
    <scope>NUCLEOTIDE SEQUENCE [LARGE SCALE GENOMIC DNA]</scope>
    <source>
        <strain evidence="6">JCM 19134</strain>
    </source>
</reference>
<dbReference type="Gene3D" id="1.10.10.10">
    <property type="entry name" value="Winged helix-like DNA-binding domain superfamily/Winged helix DNA-binding domain"/>
    <property type="match status" value="1"/>
</dbReference>
<evidence type="ECO:0000313" key="5">
    <source>
        <dbReference type="EMBL" id="GAA4944614.1"/>
    </source>
</evidence>
<evidence type="ECO:0000313" key="6">
    <source>
        <dbReference type="Proteomes" id="UP001409585"/>
    </source>
</evidence>
<dbReference type="RefSeq" id="WP_345422332.1">
    <property type="nucleotide sequence ID" value="NZ_AP031496.1"/>
</dbReference>
<dbReference type="InterPro" id="IPR008920">
    <property type="entry name" value="TF_FadR/GntR_C"/>
</dbReference>
<dbReference type="Pfam" id="PF00392">
    <property type="entry name" value="GntR"/>
    <property type="match status" value="1"/>
</dbReference>
<dbReference type="GO" id="GO:0003700">
    <property type="term" value="F:DNA-binding transcription factor activity"/>
    <property type="evidence" value="ECO:0007669"/>
    <property type="project" value="InterPro"/>
</dbReference>
<dbReference type="Proteomes" id="UP001409585">
    <property type="component" value="Unassembled WGS sequence"/>
</dbReference>
<dbReference type="InterPro" id="IPR000524">
    <property type="entry name" value="Tscrpt_reg_HTH_GntR"/>
</dbReference>
<dbReference type="PRINTS" id="PR00035">
    <property type="entry name" value="HTHGNTR"/>
</dbReference>
<keyword evidence="6" id="KW-1185">Reference proteome</keyword>
<dbReference type="SMART" id="SM00345">
    <property type="entry name" value="HTH_GNTR"/>
    <property type="match status" value="1"/>
</dbReference>
<dbReference type="SUPFAM" id="SSF48008">
    <property type="entry name" value="GntR ligand-binding domain-like"/>
    <property type="match status" value="1"/>
</dbReference>
<protein>
    <submittedName>
        <fullName evidence="5">FadR/GntR family transcriptional regulator</fullName>
    </submittedName>
</protein>
<dbReference type="Pfam" id="PF07729">
    <property type="entry name" value="FCD"/>
    <property type="match status" value="1"/>
</dbReference>
<feature type="domain" description="HTH gntR-type" evidence="4">
    <location>
        <begin position="4"/>
        <end position="72"/>
    </location>
</feature>
<dbReference type="SUPFAM" id="SSF46785">
    <property type="entry name" value="Winged helix' DNA-binding domain"/>
    <property type="match status" value="1"/>
</dbReference>
<evidence type="ECO:0000256" key="2">
    <source>
        <dbReference type="ARBA" id="ARBA00023125"/>
    </source>
</evidence>
<accession>A0AAV3U3K7</accession>
<evidence type="ECO:0000256" key="1">
    <source>
        <dbReference type="ARBA" id="ARBA00023015"/>
    </source>
</evidence>
<proteinExistence type="predicted"/>
<dbReference type="EMBL" id="BAABLX010000023">
    <property type="protein sequence ID" value="GAA4944614.1"/>
    <property type="molecule type" value="Genomic_DNA"/>
</dbReference>
<dbReference type="Gene3D" id="1.20.120.530">
    <property type="entry name" value="GntR ligand-binding domain-like"/>
    <property type="match status" value="1"/>
</dbReference>
<name>A0AAV3U3K7_9ALTE</name>